<dbReference type="Gene3D" id="1.10.357.10">
    <property type="entry name" value="Tetracycline Repressor, domain 2"/>
    <property type="match status" value="1"/>
</dbReference>
<proteinExistence type="predicted"/>
<dbReference type="InterPro" id="IPR050109">
    <property type="entry name" value="HTH-type_TetR-like_transc_reg"/>
</dbReference>
<evidence type="ECO:0000256" key="1">
    <source>
        <dbReference type="ARBA" id="ARBA00023015"/>
    </source>
</evidence>
<organism evidence="6 7">
    <name type="scientific">Zhengella mangrovi</name>
    <dbReference type="NCBI Taxonomy" id="1982044"/>
    <lineage>
        <taxon>Bacteria</taxon>
        <taxon>Pseudomonadati</taxon>
        <taxon>Pseudomonadota</taxon>
        <taxon>Alphaproteobacteria</taxon>
        <taxon>Hyphomicrobiales</taxon>
        <taxon>Notoacmeibacteraceae</taxon>
        <taxon>Zhengella</taxon>
    </lineage>
</organism>
<dbReference type="SUPFAM" id="SSF46689">
    <property type="entry name" value="Homeodomain-like"/>
    <property type="match status" value="1"/>
</dbReference>
<dbReference type="InterPro" id="IPR025996">
    <property type="entry name" value="MT1864/Rv1816-like_C"/>
</dbReference>
<dbReference type="RefSeq" id="WP_099306087.1">
    <property type="nucleotide sequence ID" value="NZ_PDVP01000004.1"/>
</dbReference>
<comment type="caution">
    <text evidence="6">The sequence shown here is derived from an EMBL/GenBank/DDBJ whole genome shotgun (WGS) entry which is preliminary data.</text>
</comment>
<accession>A0A2G1QP75</accession>
<evidence type="ECO:0000313" key="6">
    <source>
        <dbReference type="EMBL" id="PHP67260.1"/>
    </source>
</evidence>
<evidence type="ECO:0000259" key="5">
    <source>
        <dbReference type="PROSITE" id="PS50977"/>
    </source>
</evidence>
<evidence type="ECO:0000256" key="2">
    <source>
        <dbReference type="ARBA" id="ARBA00023125"/>
    </source>
</evidence>
<dbReference type="InterPro" id="IPR001647">
    <property type="entry name" value="HTH_TetR"/>
</dbReference>
<dbReference type="SUPFAM" id="SSF48498">
    <property type="entry name" value="Tetracyclin repressor-like, C-terminal domain"/>
    <property type="match status" value="1"/>
</dbReference>
<dbReference type="InterPro" id="IPR009057">
    <property type="entry name" value="Homeodomain-like_sf"/>
</dbReference>
<keyword evidence="1" id="KW-0805">Transcription regulation</keyword>
<dbReference type="OrthoDB" id="7056813at2"/>
<dbReference type="Pfam" id="PF00440">
    <property type="entry name" value="TetR_N"/>
    <property type="match status" value="1"/>
</dbReference>
<dbReference type="PANTHER" id="PTHR30055">
    <property type="entry name" value="HTH-TYPE TRANSCRIPTIONAL REGULATOR RUTR"/>
    <property type="match status" value="1"/>
</dbReference>
<keyword evidence="3" id="KW-0804">Transcription</keyword>
<dbReference type="EMBL" id="PDVP01000004">
    <property type="protein sequence ID" value="PHP67260.1"/>
    <property type="molecule type" value="Genomic_DNA"/>
</dbReference>
<keyword evidence="2 4" id="KW-0238">DNA-binding</keyword>
<sequence>MPGRKSYHHGDLRSALLAAAEMELAEKGIEGFSLRGVAKRAGVSHAAPAHHFGDANGLLTALAARGFEQLMKRQLDFMEKAGPDSWEQLQAAGLGYVNFALEHTPIFRLMFSSDRPDTGDPALKDATEAAYAMLLDHLKTIHGASPEENPSVALDMAAAWATVHGLADILASGRLKPVSLLPEKARNIAIAAILQRSMPAGTGQA</sequence>
<name>A0A2G1QP75_9HYPH</name>
<dbReference type="InterPro" id="IPR036271">
    <property type="entry name" value="Tet_transcr_reg_TetR-rel_C_sf"/>
</dbReference>
<keyword evidence="7" id="KW-1185">Reference proteome</keyword>
<dbReference type="PANTHER" id="PTHR30055:SF220">
    <property type="entry name" value="TETR-FAMILY REGULATORY PROTEIN"/>
    <property type="match status" value="1"/>
</dbReference>
<dbReference type="GO" id="GO:0000976">
    <property type="term" value="F:transcription cis-regulatory region binding"/>
    <property type="evidence" value="ECO:0007669"/>
    <property type="project" value="TreeGrafter"/>
</dbReference>
<feature type="domain" description="HTH tetR-type" evidence="5">
    <location>
        <begin position="10"/>
        <end position="70"/>
    </location>
</feature>
<dbReference type="Proteomes" id="UP000221168">
    <property type="component" value="Unassembled WGS sequence"/>
</dbReference>
<evidence type="ECO:0000256" key="4">
    <source>
        <dbReference type="PROSITE-ProRule" id="PRU00335"/>
    </source>
</evidence>
<evidence type="ECO:0000256" key="3">
    <source>
        <dbReference type="ARBA" id="ARBA00023163"/>
    </source>
</evidence>
<evidence type="ECO:0000313" key="7">
    <source>
        <dbReference type="Proteomes" id="UP000221168"/>
    </source>
</evidence>
<dbReference type="Pfam" id="PF13305">
    <property type="entry name" value="TetR_C_33"/>
    <property type="match status" value="1"/>
</dbReference>
<dbReference type="PROSITE" id="PS50977">
    <property type="entry name" value="HTH_TETR_2"/>
    <property type="match status" value="1"/>
</dbReference>
<protein>
    <submittedName>
        <fullName evidence="6">TetR family transcriptional regulator</fullName>
    </submittedName>
</protein>
<dbReference type="GO" id="GO:0003700">
    <property type="term" value="F:DNA-binding transcription factor activity"/>
    <property type="evidence" value="ECO:0007669"/>
    <property type="project" value="TreeGrafter"/>
</dbReference>
<dbReference type="AlphaFoldDB" id="A0A2G1QP75"/>
<reference evidence="6 7" key="1">
    <citation type="submission" date="2017-10" db="EMBL/GenBank/DDBJ databases">
        <title>Sedimentibacterium mangrovi gen. nov., sp. nov., a novel member of family Phyllobacteriacea isolated from mangrove sediment.</title>
        <authorList>
            <person name="Liao H."/>
            <person name="Tian Y."/>
        </authorList>
    </citation>
    <scope>NUCLEOTIDE SEQUENCE [LARGE SCALE GENOMIC DNA]</scope>
    <source>
        <strain evidence="6 7">X9-2-2</strain>
    </source>
</reference>
<gene>
    <name evidence="6" type="ORF">CSC94_09455</name>
</gene>
<feature type="DNA-binding region" description="H-T-H motif" evidence="4">
    <location>
        <begin position="33"/>
        <end position="52"/>
    </location>
</feature>